<gene>
    <name evidence="1" type="ORF">DICVIV_11953</name>
</gene>
<sequence length="324" mass="37762">MAHEVVVTKTLYDPSNTLSKNATKRWLASGLDNFHLNVPYSLNKQKRWQNVLRNDSNDTTNIKDDQSQAVKNELLEENHELSELEVFVTQNILYVLGVSAIGVVHVIANHTGQCIVSNSRNEVSNGINNVPSNSARGALCPTKKCNARYDKSGLVEYCRNILMPYHPRWRKNHLKDERPKYENPAKVELVEPLRLIKKEFTVVCTEARNYRFDKMKWRQIEKSPTLNSLSFNERSTIIDMMKTILLLVESSMAWLYFKRSEKSVRQLKLVVLRIFQHYLSMYRCITESKINDDDYHQHMNASRELVEHAVKFIQNIKASRCFEQ</sequence>
<dbReference type="PANTHER" id="PTHR31063">
    <property type="entry name" value="PROTEIN CBG08668"/>
    <property type="match status" value="1"/>
</dbReference>
<dbReference type="Proteomes" id="UP000053766">
    <property type="component" value="Unassembled WGS sequence"/>
</dbReference>
<evidence type="ECO:0000313" key="1">
    <source>
        <dbReference type="EMBL" id="KJH42068.1"/>
    </source>
</evidence>
<dbReference type="PANTHER" id="PTHR31063:SF4">
    <property type="entry name" value="IBR DOMAIN-CONTAINING PROTEIN"/>
    <property type="match status" value="1"/>
</dbReference>
<dbReference type="EMBL" id="KN716715">
    <property type="protein sequence ID" value="KJH42068.1"/>
    <property type="molecule type" value="Genomic_DNA"/>
</dbReference>
<accession>A0A0D8XBU8</accession>
<proteinExistence type="predicted"/>
<reference evidence="2" key="2">
    <citation type="journal article" date="2016" name="Sci. Rep.">
        <title>Dictyocaulus viviparus genome, variome and transcriptome elucidate lungworm biology and support future intervention.</title>
        <authorList>
            <person name="McNulty S.N."/>
            <person name="Strube C."/>
            <person name="Rosa B.A."/>
            <person name="Martin J.C."/>
            <person name="Tyagi R."/>
            <person name="Choi Y.J."/>
            <person name="Wang Q."/>
            <person name="Hallsworth Pepin K."/>
            <person name="Zhang X."/>
            <person name="Ozersky P."/>
            <person name="Wilson R.K."/>
            <person name="Sternberg P.W."/>
            <person name="Gasser R.B."/>
            <person name="Mitreva M."/>
        </authorList>
    </citation>
    <scope>NUCLEOTIDE SEQUENCE [LARGE SCALE GENOMIC DNA]</scope>
    <source>
        <strain evidence="2">HannoverDv2000</strain>
    </source>
</reference>
<reference evidence="1 2" key="1">
    <citation type="submission" date="2013-11" db="EMBL/GenBank/DDBJ databases">
        <title>Draft genome of the bovine lungworm Dictyocaulus viviparus.</title>
        <authorList>
            <person name="Mitreva M."/>
        </authorList>
    </citation>
    <scope>NUCLEOTIDE SEQUENCE [LARGE SCALE GENOMIC DNA]</scope>
    <source>
        <strain evidence="1 2">HannoverDv2000</strain>
    </source>
</reference>
<evidence type="ECO:0000313" key="2">
    <source>
        <dbReference type="Proteomes" id="UP000053766"/>
    </source>
</evidence>
<keyword evidence="2" id="KW-1185">Reference proteome</keyword>
<name>A0A0D8XBU8_DICVI</name>
<protein>
    <submittedName>
        <fullName evidence="1">Uncharacterized protein</fullName>
    </submittedName>
</protein>
<dbReference type="OrthoDB" id="5877254at2759"/>
<organism evidence="1 2">
    <name type="scientific">Dictyocaulus viviparus</name>
    <name type="common">Bovine lungworm</name>
    <dbReference type="NCBI Taxonomy" id="29172"/>
    <lineage>
        <taxon>Eukaryota</taxon>
        <taxon>Metazoa</taxon>
        <taxon>Ecdysozoa</taxon>
        <taxon>Nematoda</taxon>
        <taxon>Chromadorea</taxon>
        <taxon>Rhabditida</taxon>
        <taxon>Rhabditina</taxon>
        <taxon>Rhabditomorpha</taxon>
        <taxon>Strongyloidea</taxon>
        <taxon>Metastrongylidae</taxon>
        <taxon>Dictyocaulus</taxon>
    </lineage>
</organism>
<dbReference type="AlphaFoldDB" id="A0A0D8XBU8"/>